<feature type="region of interest" description="Disordered" evidence="4">
    <location>
        <begin position="396"/>
        <end position="415"/>
    </location>
</feature>
<dbReference type="GeneID" id="9053635"/>
<accession>C5K5W4</accession>
<dbReference type="InterPro" id="IPR004870">
    <property type="entry name" value="Nucleoporin_Nup155"/>
</dbReference>
<reference evidence="6 7" key="1">
    <citation type="submission" date="2008-07" db="EMBL/GenBank/DDBJ databases">
        <authorList>
            <person name="El-Sayed N."/>
            <person name="Caler E."/>
            <person name="Inman J."/>
            <person name="Amedeo P."/>
            <person name="Hass B."/>
            <person name="Wortman J."/>
        </authorList>
    </citation>
    <scope>NUCLEOTIDE SEQUENCE [LARGE SCALE GENOMIC DNA]</scope>
    <source>
        <strain evidence="7">ATCC 50983 / TXsc</strain>
    </source>
</reference>
<dbReference type="InterPro" id="IPR014908">
    <property type="entry name" value="Nucleoporin_Nup133/Nup155_N"/>
</dbReference>
<evidence type="ECO:0000256" key="3">
    <source>
        <dbReference type="ARBA" id="ARBA00023242"/>
    </source>
</evidence>
<dbReference type="GO" id="GO:0006606">
    <property type="term" value="P:protein import into nucleus"/>
    <property type="evidence" value="ECO:0007669"/>
    <property type="project" value="TreeGrafter"/>
</dbReference>
<dbReference type="OrthoDB" id="338970at2759"/>
<protein>
    <recommendedName>
        <fullName evidence="5">Nucleoporin Nup133/Nup155-like N-terminal domain-containing protein</fullName>
    </recommendedName>
</protein>
<evidence type="ECO:0000256" key="1">
    <source>
        <dbReference type="ARBA" id="ARBA00004123"/>
    </source>
</evidence>
<gene>
    <name evidence="6" type="ORF">Pmar_PMAR026715</name>
</gene>
<dbReference type="GO" id="GO:0006405">
    <property type="term" value="P:RNA export from nucleus"/>
    <property type="evidence" value="ECO:0007669"/>
    <property type="project" value="TreeGrafter"/>
</dbReference>
<dbReference type="RefSeq" id="XP_002788329.1">
    <property type="nucleotide sequence ID" value="XM_002788283.1"/>
</dbReference>
<dbReference type="PANTHER" id="PTHR10350:SF6">
    <property type="entry name" value="NUCLEAR PORE COMPLEX PROTEIN NUP155"/>
    <property type="match status" value="1"/>
</dbReference>
<evidence type="ECO:0000313" key="6">
    <source>
        <dbReference type="EMBL" id="EER20125.1"/>
    </source>
</evidence>
<dbReference type="Proteomes" id="UP000007800">
    <property type="component" value="Unassembled WGS sequence"/>
</dbReference>
<dbReference type="GO" id="GO:0000972">
    <property type="term" value="P:transcription-dependent tethering of RNA polymerase II gene DNA at nuclear periphery"/>
    <property type="evidence" value="ECO:0007669"/>
    <property type="project" value="TreeGrafter"/>
</dbReference>
<evidence type="ECO:0000256" key="2">
    <source>
        <dbReference type="ARBA" id="ARBA00022448"/>
    </source>
</evidence>
<feature type="domain" description="Nucleoporin Nup133/Nup155-like N-terminal" evidence="5">
    <location>
        <begin position="70"/>
        <end position="367"/>
    </location>
</feature>
<sequence length="1290" mass="139710">MGATEPLQKMPPVADAVNGLKSPSSPDALITRAVDALLNQEGAHSIDMALPCIDMASLDAPVGFSIGGETPVPPAIQQHFSRAVYKTNVGLHAPLSLLWMAVDDTLYLWNFSNGSHTSIRMDGVVLTCAIGAPRAGVFGDVDHILAVVTESTVSILSLSADSNGVLLIDVLEGNQGGRYSATLSKAVASMVARVTVTKGGRILLWGSSIESGVYELVYQRSPGWVTSRTYLSRHTFTRKGIFGRALGWIMPPSPAAPSTGVPLRAGGKHYQDEIFAVGGSAVDETMVYASVVNGDGWLGIFSLDVSSNGPCESECLGWLPKQSMVEALGRAGAQGGAREVSIHSIAPMTAADGSALCMLFTTRGDRLVVHAHRQKGIATNTLSVVSVSLSGGPDSPALTAAGPMGKRRRRLGGDKPFQLSPTTDVIYYNNGLTLIATANDKCVRIGAVGFVPKGEMDAVTSGPFAEYIATVEMRGQVLALGAVSEEVESRGTVGRGQTRRCWILTTMGFSTSEYEFSGPDGLTTAPGESAEEVADWFRALAERGSISTVSAHMWDCSDVYVANYASQCEHAARAGRIEPMHVGRWLKGLLIYLSCDVWPMWSRPILRRAGKKSSKSQIGLGVSVTYASVSDLEVLIGRLKTVGKFVAGVCSLLERSRIGEPFTSSHLPAYKRRQLVEVETSQRDHTIARYTTLVCSIRDSIALTSETLSLLVILQTGIHSGYRILNDHNNDSWIDTLCHTPLSSLIEGDQQWTQSRCALSLLASAVLRESGCSKEVVEAVSRLCPTILGHVDAAAVTAGRPMGAVESDATKELLVSHLSTILSSPALQELPESLASLRRLAAYDPKGAFEQLLTKCTEVSEKALKAVLDGAAPLMSNDAQSLTDVLHACGELAVGACPRALNIVLKRVIGTPGLAEAITKIPSANIINRVMLILSDGLHSKEAPVRGDLVMDPVAAGELLQAVYVLRGKHVKAATVQMGYILCTTTYVQLPMLREVEYMLKHAPSHAGSMTWSKEATAASKELAGELLPLSTLFTWSNRLRFPQFQMLCVTNSLQQSAVSSDDILHYWVTVCFPPPDGPYCRLSAMPFRKPGDLLGYLLYPGREVSYFMRYDNDEDAVRESPRSSDFVEAATRFCGELCQIAEACRNDTVLRAEIVAAVLEYCYALVREYNGEQDDDDDENDNILAICRGVVYEFCGVSLRSLLTIYEHLESTHKTWLRRIRDHMPSTAARSPLHLHHTKVQTHMKLVLEALRLWVREEEDRLLDRRQGLPALETFHEEMNHPAVLAGLT</sequence>
<dbReference type="Pfam" id="PF08801">
    <property type="entry name" value="Nucleoporin_N"/>
    <property type="match status" value="1"/>
</dbReference>
<dbReference type="GO" id="GO:0044611">
    <property type="term" value="C:nuclear pore inner ring"/>
    <property type="evidence" value="ECO:0007669"/>
    <property type="project" value="TreeGrafter"/>
</dbReference>
<name>C5K5W4_PERM5</name>
<evidence type="ECO:0000259" key="5">
    <source>
        <dbReference type="Pfam" id="PF08801"/>
    </source>
</evidence>
<organism evidence="7">
    <name type="scientific">Perkinsus marinus (strain ATCC 50983 / TXsc)</name>
    <dbReference type="NCBI Taxonomy" id="423536"/>
    <lineage>
        <taxon>Eukaryota</taxon>
        <taxon>Sar</taxon>
        <taxon>Alveolata</taxon>
        <taxon>Perkinsozoa</taxon>
        <taxon>Perkinsea</taxon>
        <taxon>Perkinsida</taxon>
        <taxon>Perkinsidae</taxon>
        <taxon>Perkinsus</taxon>
    </lineage>
</organism>
<evidence type="ECO:0000313" key="7">
    <source>
        <dbReference type="Proteomes" id="UP000007800"/>
    </source>
</evidence>
<dbReference type="InParanoid" id="C5K5W4"/>
<dbReference type="PANTHER" id="PTHR10350">
    <property type="entry name" value="NUCLEAR PORE COMPLEX PROTEIN NUP155"/>
    <property type="match status" value="1"/>
</dbReference>
<dbReference type="GO" id="GO:0017056">
    <property type="term" value="F:structural constituent of nuclear pore"/>
    <property type="evidence" value="ECO:0007669"/>
    <property type="project" value="InterPro"/>
</dbReference>
<keyword evidence="7" id="KW-1185">Reference proteome</keyword>
<proteinExistence type="predicted"/>
<dbReference type="EMBL" id="GG670791">
    <property type="protein sequence ID" value="EER20125.1"/>
    <property type="molecule type" value="Genomic_DNA"/>
</dbReference>
<evidence type="ECO:0000256" key="4">
    <source>
        <dbReference type="SAM" id="MobiDB-lite"/>
    </source>
</evidence>
<keyword evidence="2" id="KW-0813">Transport</keyword>
<dbReference type="GO" id="GO:0036228">
    <property type="term" value="P:protein localization to nuclear inner membrane"/>
    <property type="evidence" value="ECO:0007669"/>
    <property type="project" value="TreeGrafter"/>
</dbReference>
<comment type="subcellular location">
    <subcellularLocation>
        <location evidence="1">Nucleus</location>
    </subcellularLocation>
</comment>
<keyword evidence="3" id="KW-0539">Nucleus</keyword>